<gene>
    <name evidence="1" type="primary">Acey_s0009.g422</name>
    <name evidence="1" type="ORF">Y032_0009g422</name>
</gene>
<evidence type="ECO:0000313" key="1">
    <source>
        <dbReference type="EMBL" id="EYC26911.1"/>
    </source>
</evidence>
<reference evidence="2" key="1">
    <citation type="journal article" date="2015" name="Nat. Genet.">
        <title>The genome and transcriptome of the zoonotic hookworm Ancylostoma ceylanicum identify infection-specific gene families.</title>
        <authorList>
            <person name="Schwarz E.M."/>
            <person name="Hu Y."/>
            <person name="Antoshechkin I."/>
            <person name="Miller M.M."/>
            <person name="Sternberg P.W."/>
            <person name="Aroian R.V."/>
        </authorList>
    </citation>
    <scope>NUCLEOTIDE SEQUENCE</scope>
    <source>
        <strain evidence="2">HY135</strain>
    </source>
</reference>
<comment type="caution">
    <text evidence="1">The sequence shown here is derived from an EMBL/GenBank/DDBJ whole genome shotgun (WGS) entry which is preliminary data.</text>
</comment>
<sequence>MDLKIRRPKKAKARTDTLCIKWWKLKEQKGNVLPALLSCLKSSTGCTVEEQWTATADAMKVSAVGVLGRTSPSKTKIEKATWRWNDEVQAAIARKKSEYKRWMRTRRIEDRDAYLVAKRGAKKCVAIAKSQHYKELYDALNTSEGEKLLYRLMKARHRSTTMVTGHLGIIRTANGNILRGSNAVLERWRQYFEQTFNEGFPHPPIPFVKSVQGPVLPVAPAEVSEAIRKMKPNKATVPYDIPADVWKLIGESSAAWLSKFFNRMLAESQTPEVWHMSTTVPVWKGKGDSAVCSSYRPIRLLCHTMKIFERILDARPREIVSTTAYQCGFVKDCGIIDAIHAARLLVERHREKNRSSRITRSREGVRSRQA</sequence>
<organism evidence="1 2">
    <name type="scientific">Ancylostoma ceylanicum</name>
    <dbReference type="NCBI Taxonomy" id="53326"/>
    <lineage>
        <taxon>Eukaryota</taxon>
        <taxon>Metazoa</taxon>
        <taxon>Ecdysozoa</taxon>
        <taxon>Nematoda</taxon>
        <taxon>Chromadorea</taxon>
        <taxon>Rhabditida</taxon>
        <taxon>Rhabditina</taxon>
        <taxon>Rhabditomorpha</taxon>
        <taxon>Strongyloidea</taxon>
        <taxon>Ancylostomatidae</taxon>
        <taxon>Ancylostomatinae</taxon>
        <taxon>Ancylostoma</taxon>
    </lineage>
</organism>
<evidence type="ECO:0000313" key="2">
    <source>
        <dbReference type="Proteomes" id="UP000024635"/>
    </source>
</evidence>
<dbReference type="EMBL" id="JARK01001345">
    <property type="protein sequence ID" value="EYC26911.1"/>
    <property type="molecule type" value="Genomic_DNA"/>
</dbReference>
<protein>
    <recommendedName>
        <fullName evidence="3">Reverse transcriptase domain-containing protein</fullName>
    </recommendedName>
</protein>
<dbReference type="AlphaFoldDB" id="A0A016VHY7"/>
<dbReference type="OrthoDB" id="418748at2759"/>
<dbReference type="PANTHER" id="PTHR47510:SF3">
    <property type="entry name" value="ENDO_EXONUCLEASE_PHOSPHATASE DOMAIN-CONTAINING PROTEIN"/>
    <property type="match status" value="1"/>
</dbReference>
<proteinExistence type="predicted"/>
<keyword evidence="2" id="KW-1185">Reference proteome</keyword>
<accession>A0A016VHY7</accession>
<dbReference type="Proteomes" id="UP000024635">
    <property type="component" value="Unassembled WGS sequence"/>
</dbReference>
<dbReference type="PANTHER" id="PTHR47510">
    <property type="entry name" value="REVERSE TRANSCRIPTASE DOMAIN-CONTAINING PROTEIN"/>
    <property type="match status" value="1"/>
</dbReference>
<evidence type="ECO:0008006" key="3">
    <source>
        <dbReference type="Google" id="ProtNLM"/>
    </source>
</evidence>
<name>A0A016VHY7_9BILA</name>